<name>A0A2P2Q2H7_RHIMU</name>
<protein>
    <submittedName>
        <fullName evidence="1">Uncharacterized protein</fullName>
    </submittedName>
</protein>
<organism evidence="1">
    <name type="scientific">Rhizophora mucronata</name>
    <name type="common">Asiatic mangrove</name>
    <dbReference type="NCBI Taxonomy" id="61149"/>
    <lineage>
        <taxon>Eukaryota</taxon>
        <taxon>Viridiplantae</taxon>
        <taxon>Streptophyta</taxon>
        <taxon>Embryophyta</taxon>
        <taxon>Tracheophyta</taxon>
        <taxon>Spermatophyta</taxon>
        <taxon>Magnoliopsida</taxon>
        <taxon>eudicotyledons</taxon>
        <taxon>Gunneridae</taxon>
        <taxon>Pentapetalae</taxon>
        <taxon>rosids</taxon>
        <taxon>fabids</taxon>
        <taxon>Malpighiales</taxon>
        <taxon>Rhizophoraceae</taxon>
        <taxon>Rhizophora</taxon>
    </lineage>
</organism>
<dbReference type="EMBL" id="GGEC01080703">
    <property type="protein sequence ID" value="MBX61187.1"/>
    <property type="molecule type" value="Transcribed_RNA"/>
</dbReference>
<accession>A0A2P2Q2H7</accession>
<evidence type="ECO:0000313" key="1">
    <source>
        <dbReference type="EMBL" id="MBX61187.1"/>
    </source>
</evidence>
<reference evidence="1" key="1">
    <citation type="submission" date="2018-02" db="EMBL/GenBank/DDBJ databases">
        <title>Rhizophora mucronata_Transcriptome.</title>
        <authorList>
            <person name="Meera S.P."/>
            <person name="Sreeshan A."/>
            <person name="Augustine A."/>
        </authorList>
    </citation>
    <scope>NUCLEOTIDE SEQUENCE</scope>
    <source>
        <tissue evidence="1">Leaf</tissue>
    </source>
</reference>
<dbReference type="AlphaFoldDB" id="A0A2P2Q2H7"/>
<sequence>MRMDCGKMVKARSSLNLPWMIRVRHVNSSDACK</sequence>
<proteinExistence type="predicted"/>